<gene>
    <name evidence="1" type="ORF">Rain11_1841</name>
</gene>
<accession>A0A2N3ICL0</accession>
<dbReference type="OrthoDB" id="9803508at2"/>
<dbReference type="Pfam" id="PF12784">
    <property type="entry name" value="PDDEXK_2"/>
    <property type="match status" value="1"/>
</dbReference>
<dbReference type="PANTHER" id="PTHR41317:SF1">
    <property type="entry name" value="PD-(D_E)XK NUCLEASE FAMILY TRANSPOSASE"/>
    <property type="match status" value="1"/>
</dbReference>
<dbReference type="NCBIfam" id="TIGR01784">
    <property type="entry name" value="T_den_put_tspse"/>
    <property type="match status" value="1"/>
</dbReference>
<comment type="caution">
    <text evidence="1">The sequence shown here is derived from an EMBL/GenBank/DDBJ whole genome shotgun (WGS) entry which is preliminary data.</text>
</comment>
<keyword evidence="2" id="KW-1185">Reference proteome</keyword>
<evidence type="ECO:0000313" key="1">
    <source>
        <dbReference type="EMBL" id="PKQ68030.1"/>
    </source>
</evidence>
<dbReference type="RefSeq" id="WP_101359125.1">
    <property type="nucleotide sequence ID" value="NZ_NKXO01000028.1"/>
</dbReference>
<protein>
    <recommendedName>
        <fullName evidence="3">Rpn family recombination-promoting nuclease/putative transposase</fullName>
    </recommendedName>
</protein>
<dbReference type="EMBL" id="NKXO01000028">
    <property type="protein sequence ID" value="PKQ68030.1"/>
    <property type="molecule type" value="Genomic_DNA"/>
</dbReference>
<dbReference type="Proteomes" id="UP000233387">
    <property type="component" value="Unassembled WGS sequence"/>
</dbReference>
<dbReference type="PANTHER" id="PTHR41317">
    <property type="entry name" value="PD-(D_E)XK NUCLEASE FAMILY TRANSPOSASE"/>
    <property type="match status" value="1"/>
</dbReference>
<name>A0A2N3ICL0_9BACT</name>
<organism evidence="1 2">
    <name type="scientific">Raineya orbicola</name>
    <dbReference type="NCBI Taxonomy" id="2016530"/>
    <lineage>
        <taxon>Bacteria</taxon>
        <taxon>Pseudomonadati</taxon>
        <taxon>Bacteroidota</taxon>
        <taxon>Cytophagia</taxon>
        <taxon>Cytophagales</taxon>
        <taxon>Raineyaceae</taxon>
        <taxon>Raineya</taxon>
    </lineage>
</organism>
<evidence type="ECO:0008006" key="3">
    <source>
        <dbReference type="Google" id="ProtNLM"/>
    </source>
</evidence>
<dbReference type="AlphaFoldDB" id="A0A2N3ICL0"/>
<reference evidence="1 2" key="1">
    <citation type="submission" date="2017-06" db="EMBL/GenBank/DDBJ databases">
        <title>Raineya orbicola gen. nov., sp. nov. a slightly thermophilic bacterium of the phylum Bacteroidetes and the description of Raineyaceae fam. nov.</title>
        <authorList>
            <person name="Albuquerque L."/>
            <person name="Polonia A.R.M."/>
            <person name="Barroso C."/>
            <person name="Froufe H.J.C."/>
            <person name="Lage O."/>
            <person name="Lobo-Da-Cunha A."/>
            <person name="Egas C."/>
            <person name="Da Costa M.S."/>
        </authorList>
    </citation>
    <scope>NUCLEOTIDE SEQUENCE [LARGE SCALE GENOMIC DNA]</scope>
    <source>
        <strain evidence="1 2">SPSPC-11</strain>
    </source>
</reference>
<sequence length="297" mass="34910">MPGRYINPFTDFGFKKIFGTEENKDLLIDFLESLLPEKGKIKTLNFLRTENLGNTPEDRKAIFDLYCENDKGEKYIVELQKARQLYFKDRSLYYATFPLQEQAITGDWNFKLNAVYTIALMDFTFDDTHPSQYIHDVQLIEKNTGKVFNEKLRFIYIEMPKFEKQEKELKNHLDKWLYVLKNLTKLDQMPTKVKERVFSKLFRTAEIAGYSPKEREAYIQSEKYARDWKNVLETTLLEGMEKGIERGMEKGIEKGIEKTKENVVLNAIQKGFDDEIIAELTGFSKSEIAKIRKKLNA</sequence>
<dbReference type="InterPro" id="IPR010106">
    <property type="entry name" value="RpnA"/>
</dbReference>
<proteinExistence type="predicted"/>
<evidence type="ECO:0000313" key="2">
    <source>
        <dbReference type="Proteomes" id="UP000233387"/>
    </source>
</evidence>